<keyword evidence="13" id="KW-1185">Reference proteome</keyword>
<feature type="domain" description="Transmembrane protein family 132 fourth" evidence="8">
    <location>
        <begin position="718"/>
        <end position="814"/>
    </location>
</feature>
<dbReference type="InterPro" id="IPR031437">
    <property type="entry name" value="Ig_TMEM132_4th"/>
</dbReference>
<dbReference type="PANTHER" id="PTHR13388">
    <property type="entry name" value="DETONATOR, ISOFORM E"/>
    <property type="match status" value="1"/>
</dbReference>
<dbReference type="InterPro" id="IPR055423">
    <property type="entry name" value="Ig_TMEM132_5th"/>
</dbReference>
<evidence type="ECO:0000259" key="8">
    <source>
        <dbReference type="Pfam" id="PF16070"/>
    </source>
</evidence>
<keyword evidence="3 7" id="KW-0812">Transmembrane</keyword>
<feature type="region of interest" description="Disordered" evidence="6">
    <location>
        <begin position="1500"/>
        <end position="1545"/>
    </location>
</feature>
<feature type="domain" description="Transmembrane protein TMEM132 fifth" evidence="9">
    <location>
        <begin position="817"/>
        <end position="991"/>
    </location>
</feature>
<protein>
    <submittedName>
        <fullName evidence="11">Transmembrane protein</fullName>
    </submittedName>
</protein>
<evidence type="ECO:0000256" key="6">
    <source>
        <dbReference type="SAM" id="MobiDB-lite"/>
    </source>
</evidence>
<dbReference type="Proteomes" id="UP000070412">
    <property type="component" value="Unassembled WGS sequence"/>
</dbReference>
<reference evidence="11" key="2">
    <citation type="submission" date="2020-01" db="EMBL/GenBank/DDBJ databases">
        <authorList>
            <person name="Korhonen P.K.K."/>
            <person name="Guangxu M.G."/>
            <person name="Wang T.W."/>
            <person name="Stroehlein A.J.S."/>
            <person name="Young N.D."/>
            <person name="Ang C.-S.A."/>
            <person name="Fernando D.W.F."/>
            <person name="Lu H.L."/>
            <person name="Taylor S.T."/>
            <person name="Ehtesham M.E.M."/>
            <person name="Najaraj S.H.N."/>
            <person name="Harsha G.H.G."/>
            <person name="Madugundu A.M."/>
            <person name="Renuse S.R."/>
            <person name="Holt D.H."/>
            <person name="Pandey A.P."/>
            <person name="Papenfuss A.P."/>
            <person name="Gasser R.B.G."/>
            <person name="Fischer K.F."/>
        </authorList>
    </citation>
    <scope>NUCLEOTIDE SEQUENCE</scope>
    <source>
        <strain evidence="11">SSS_KF_BRIS2020</strain>
    </source>
</reference>
<dbReference type="OrthoDB" id="10026202at2759"/>
<feature type="region of interest" description="Disordered" evidence="6">
    <location>
        <begin position="1453"/>
        <end position="1486"/>
    </location>
</feature>
<reference evidence="13" key="1">
    <citation type="journal article" date="2020" name="PLoS Negl. Trop. Dis.">
        <title>High-quality nuclear genome for Sarcoptes scabiei-A critical resource for a neglected parasite.</title>
        <authorList>
            <person name="Korhonen P.K."/>
            <person name="Gasser R.B."/>
            <person name="Ma G."/>
            <person name="Wang T."/>
            <person name="Stroehlein A.J."/>
            <person name="Young N.D."/>
            <person name="Ang C.S."/>
            <person name="Fernando D.D."/>
            <person name="Lu H.C."/>
            <person name="Taylor S."/>
            <person name="Reynolds S.L."/>
            <person name="Mofiz E."/>
            <person name="Najaraj S.H."/>
            <person name="Gowda H."/>
            <person name="Madugundu A."/>
            <person name="Renuse S."/>
            <person name="Holt D."/>
            <person name="Pandey A."/>
            <person name="Papenfuss A.T."/>
            <person name="Fischer K."/>
        </authorList>
    </citation>
    <scope>NUCLEOTIDE SEQUENCE [LARGE SCALE GENOMIC DNA]</scope>
</reference>
<organism evidence="11">
    <name type="scientific">Sarcoptes scabiei</name>
    <name type="common">Itch mite</name>
    <name type="synonym">Acarus scabiei</name>
    <dbReference type="NCBI Taxonomy" id="52283"/>
    <lineage>
        <taxon>Eukaryota</taxon>
        <taxon>Metazoa</taxon>
        <taxon>Ecdysozoa</taxon>
        <taxon>Arthropoda</taxon>
        <taxon>Chelicerata</taxon>
        <taxon>Arachnida</taxon>
        <taxon>Acari</taxon>
        <taxon>Acariformes</taxon>
        <taxon>Sarcoptiformes</taxon>
        <taxon>Astigmata</taxon>
        <taxon>Psoroptidia</taxon>
        <taxon>Sarcoptoidea</taxon>
        <taxon>Sarcoptidae</taxon>
        <taxon>Sarcoptinae</taxon>
        <taxon>Sarcoptes</taxon>
    </lineage>
</organism>
<dbReference type="Pfam" id="PF23486">
    <property type="entry name" value="Ig_TMEM132_5th"/>
    <property type="match status" value="1"/>
</dbReference>
<dbReference type="GO" id="GO:0016020">
    <property type="term" value="C:membrane"/>
    <property type="evidence" value="ECO:0007669"/>
    <property type="project" value="UniProtKB-SubCell"/>
</dbReference>
<evidence type="ECO:0000256" key="2">
    <source>
        <dbReference type="ARBA" id="ARBA00006166"/>
    </source>
</evidence>
<dbReference type="EnsemblMetazoa" id="SSS_3718s_mrna">
    <property type="protein sequence ID" value="KAF7487654.1"/>
    <property type="gene ID" value="SSS_3718"/>
</dbReference>
<reference evidence="12" key="3">
    <citation type="submission" date="2022-06" db="UniProtKB">
        <authorList>
            <consortium name="EnsemblMetazoa"/>
        </authorList>
    </citation>
    <scope>IDENTIFICATION</scope>
</reference>
<name>A0A834R1B5_SARSC</name>
<dbReference type="InterPro" id="IPR055424">
    <property type="entry name" value="Ig_TMEM132_6th"/>
</dbReference>
<evidence type="ECO:0000256" key="5">
    <source>
        <dbReference type="ARBA" id="ARBA00023136"/>
    </source>
</evidence>
<feature type="transmembrane region" description="Helical" evidence="7">
    <location>
        <begin position="1259"/>
        <end position="1281"/>
    </location>
</feature>
<evidence type="ECO:0000313" key="11">
    <source>
        <dbReference type="EMBL" id="KAF7487654.1"/>
    </source>
</evidence>
<feature type="compositionally biased region" description="Pro residues" evidence="6">
    <location>
        <begin position="1523"/>
        <end position="1532"/>
    </location>
</feature>
<evidence type="ECO:0000313" key="13">
    <source>
        <dbReference type="Proteomes" id="UP000070412"/>
    </source>
</evidence>
<evidence type="ECO:0000256" key="3">
    <source>
        <dbReference type="ARBA" id="ARBA00022692"/>
    </source>
</evidence>
<feature type="region of interest" description="Disordered" evidence="6">
    <location>
        <begin position="129"/>
        <end position="148"/>
    </location>
</feature>
<feature type="region of interest" description="Disordered" evidence="6">
    <location>
        <begin position="1361"/>
        <end position="1385"/>
    </location>
</feature>
<sequence length="1545" mass="176755">MMILLIDHNYYHHPHRHPQRCIVNRPRSIQNYNSINWLLSIIILTSLFLPKIDCNRHNQNAKESLGKYFDNFLATNIAQSNRSISITSSQSIGSNQYRFDYAAENLDTKKPIATRNLIDHQTENLNHHHFQHHHHHHHTQQQQQPHRNDVNHLDEIETSNPHLEINVIDDEQRGIAFIGETVFLQQKKHPHPSAQHHQSNEEIKQNSSDVKSSSRPKYDDIRHFALGRSSGSIRLRATYGPFWSEKTIESEQLDLIEQSNRANDESKSIDYFDDTVDDENLSLELKDQLKSAKYESFNEDHSHFSKIDEGIPKKINAYLVTKEVSRSHPILRVLFYTSHLQELRSDFISSLSSSSFSPSSSTFNDRNDKSICAIAIVQFNGKRLFGTCSPSNQRLKACLAEIVIPASYWQPLDVTNEAFTAAKQQKSTQAKLYQTLVRLDSVQQCEDPKFLMLLEAKLPDLIEFDQNAKSKNRKNKSSSPNEFQKFMNNLSFLSDVALVPFRGSYEEVTNDNVVTVLIPQEPVYPNSKIYIPVKYTYNPEYPLTKFSISVRVKPGLKICGAQLSHSNQLWQISTELGLDQTSATVTAFLKQSNLDRSGNENDDEDLALISEEFFENISEEIYVLCLEITESIKIGEINGRIVWEFRYETINTVETQNLINESDKKSFLVTKTAAKDDNGEGIGRKKSTKIAATIQRLSNESFKLTSLIDIQKDVIQDLIAITDSNNLLNTAVLNGRQVSRSLRIYQVTIGGKINDITFQCSCQSLDETVLKVSSSCSSIYLDGSELRGSQNATILIRYGSMIGQGNFIVWMPSLPLEVVVSDTKLSQIKGWRVHRLVRRISSSHHHSHNKQKDHLVGLGDEMMLADDPHPHSLHGHHLNHHNQNHYQSQSSPLFHQKTCQLKFQQARVEVYTKFLSNDPDSGREASLINKRASVRITNLVKQFLRVSDRKILRNRGNLIEGLAFGKAQVEIISPITGAVIGSKQIEVNQDRESIVEMQIRLISGIEINVEPSRSVPFYPWTSSKSNPMNRLKDTLIDFWSVKTRFTDKLTKQYQEALLDIKLIFSDQKVTFLSEISSNDYHLMIETYGGVVDNLTRDHHYQHVYGDHIVRSSIDSNLFINEQPRIIALQPGRGELIHIALDSVEICRKKTTQPLAESSVNVTVEFELPEIYQNDANNYRKVIGGKKSLRSNETDSADFVNKILNSFSTMNNHHLDHNRHPSNNFDMKIRSHPKDLDHHHQHHHNHGAIFGHNNEFSIQLGLLCLISIIFIACIIILVYSLLTRSSSSSSSSLDVQQTIIGVRRNRKLVENREEDLEGESSLLESDPLKQFRTKFDFSKSPKSESSARDWIWISKEELEQNHCDPKKRGRSKEKSSRNLNNRDCDRNNRIDMNIFVNEMSDENLARRLFNIKPTTSQSELESSLNEESNKCDRIRDYQFDKLHNNQKHRVKHLPIPKKRIESTPKGSNEKIKIKPNESPPCSSQRADNRFLSHNTNNIINQSETNVVESAPSRLCRPQSTSSSPTPPPIPPHLNAPRRKSNENLQQ</sequence>
<keyword evidence="5 7" id="KW-0472">Membrane</keyword>
<evidence type="ECO:0000313" key="12">
    <source>
        <dbReference type="EnsemblMetazoa" id="KAF7487654.1"/>
    </source>
</evidence>
<evidence type="ECO:0000256" key="1">
    <source>
        <dbReference type="ARBA" id="ARBA00004479"/>
    </source>
</evidence>
<evidence type="ECO:0000256" key="7">
    <source>
        <dbReference type="SAM" id="Phobius"/>
    </source>
</evidence>
<dbReference type="InterPro" id="IPR026307">
    <property type="entry name" value="TMEM132"/>
</dbReference>
<evidence type="ECO:0000259" key="9">
    <source>
        <dbReference type="Pfam" id="PF23486"/>
    </source>
</evidence>
<feature type="region of interest" description="Disordered" evidence="6">
    <location>
        <begin position="186"/>
        <end position="216"/>
    </location>
</feature>
<comment type="similarity">
    <text evidence="2">Belongs to the TMEM132 family.</text>
</comment>
<dbReference type="PANTHER" id="PTHR13388:SF11">
    <property type="entry name" value="DETONATOR, ISOFORM E"/>
    <property type="match status" value="1"/>
</dbReference>
<gene>
    <name evidence="11" type="ORF">SSS_3718</name>
</gene>
<proteinExistence type="inferred from homology"/>
<feature type="compositionally biased region" description="Polar residues" evidence="6">
    <location>
        <begin position="205"/>
        <end position="215"/>
    </location>
</feature>
<evidence type="ECO:0000256" key="4">
    <source>
        <dbReference type="ARBA" id="ARBA00022989"/>
    </source>
</evidence>
<dbReference type="EMBL" id="WVUK01000066">
    <property type="protein sequence ID" value="KAF7487654.1"/>
    <property type="molecule type" value="Genomic_DNA"/>
</dbReference>
<dbReference type="Pfam" id="PF23487">
    <property type="entry name" value="Ig_TMEM132_6th"/>
    <property type="match status" value="1"/>
</dbReference>
<accession>A0A834R1B5</accession>
<evidence type="ECO:0000259" key="10">
    <source>
        <dbReference type="Pfam" id="PF23487"/>
    </source>
</evidence>
<comment type="subcellular location">
    <subcellularLocation>
        <location evidence="1">Membrane</location>
        <topology evidence="1">Single-pass type I membrane protein</topology>
    </subcellularLocation>
</comment>
<dbReference type="Pfam" id="PF16070">
    <property type="entry name" value="Ig_TMEM132_4th"/>
    <property type="match status" value="1"/>
</dbReference>
<feature type="compositionally biased region" description="Basic and acidic residues" evidence="6">
    <location>
        <begin position="1457"/>
        <end position="1474"/>
    </location>
</feature>
<feature type="domain" description="Transmembrane protein TMEM132 sixth" evidence="10">
    <location>
        <begin position="1038"/>
        <end position="1095"/>
    </location>
</feature>
<keyword evidence="4 7" id="KW-1133">Transmembrane helix</keyword>
<feature type="compositionally biased region" description="Basic residues" evidence="6">
    <location>
        <begin position="129"/>
        <end position="139"/>
    </location>
</feature>